<organism evidence="1">
    <name type="scientific">marine sediment metagenome</name>
    <dbReference type="NCBI Taxonomy" id="412755"/>
    <lineage>
        <taxon>unclassified sequences</taxon>
        <taxon>metagenomes</taxon>
        <taxon>ecological metagenomes</taxon>
    </lineage>
</organism>
<reference evidence="1" key="1">
    <citation type="journal article" date="2014" name="Front. Microbiol.">
        <title>High frequency of phylogenetically diverse reductive dehalogenase-homologous genes in deep subseafloor sedimentary metagenomes.</title>
        <authorList>
            <person name="Kawai M."/>
            <person name="Futagami T."/>
            <person name="Toyoda A."/>
            <person name="Takaki Y."/>
            <person name="Nishi S."/>
            <person name="Hori S."/>
            <person name="Arai W."/>
            <person name="Tsubouchi T."/>
            <person name="Morono Y."/>
            <person name="Uchiyama I."/>
            <person name="Ito T."/>
            <person name="Fujiyama A."/>
            <person name="Inagaki F."/>
            <person name="Takami H."/>
        </authorList>
    </citation>
    <scope>NUCLEOTIDE SEQUENCE</scope>
    <source>
        <strain evidence="1">Expedition CK06-06</strain>
    </source>
</reference>
<comment type="caution">
    <text evidence="1">The sequence shown here is derived from an EMBL/GenBank/DDBJ whole genome shotgun (WGS) entry which is preliminary data.</text>
</comment>
<proteinExistence type="predicted"/>
<dbReference type="InterPro" id="IPR008807">
    <property type="entry name" value="ROS_MUCR"/>
</dbReference>
<dbReference type="GO" id="GO:0008270">
    <property type="term" value="F:zinc ion binding"/>
    <property type="evidence" value="ECO:0007669"/>
    <property type="project" value="InterPro"/>
</dbReference>
<sequence>KIYGDVGIVAYDPIEDKLQCHLCGKWFRGLSTHVVVAHGWTADEYREEFGLNRQQALICEGTREKLSRINRELGQWKHLSSQTMTKTELLEFLRSICLAPGYKLREQDLIRRSELLRENNPMNEAEAQERSRAKLRETWYGSERMKSISRSTLLAT</sequence>
<dbReference type="GO" id="GO:0006355">
    <property type="term" value="P:regulation of DNA-templated transcription"/>
    <property type="evidence" value="ECO:0007669"/>
    <property type="project" value="InterPro"/>
</dbReference>
<feature type="non-terminal residue" evidence="1">
    <location>
        <position position="156"/>
    </location>
</feature>
<dbReference type="AlphaFoldDB" id="X1SY15"/>
<dbReference type="EMBL" id="BARW01005862">
    <property type="protein sequence ID" value="GAI84001.1"/>
    <property type="molecule type" value="Genomic_DNA"/>
</dbReference>
<dbReference type="InterPro" id="IPR041920">
    <property type="entry name" value="ROS/MUCR_sf"/>
</dbReference>
<name>X1SY15_9ZZZZ</name>
<accession>X1SY15</accession>
<gene>
    <name evidence="1" type="ORF">S12H4_12380</name>
</gene>
<feature type="non-terminal residue" evidence="1">
    <location>
        <position position="1"/>
    </location>
</feature>
<protein>
    <submittedName>
        <fullName evidence="1">Uncharacterized protein</fullName>
    </submittedName>
</protein>
<evidence type="ECO:0000313" key="1">
    <source>
        <dbReference type="EMBL" id="GAI84001.1"/>
    </source>
</evidence>
<dbReference type="GO" id="GO:0003677">
    <property type="term" value="F:DNA binding"/>
    <property type="evidence" value="ECO:0007669"/>
    <property type="project" value="InterPro"/>
</dbReference>
<dbReference type="Gene3D" id="1.10.10.1550">
    <property type="entry name" value="ROS/MUCR transcriptional regulator protein"/>
    <property type="match status" value="1"/>
</dbReference>
<dbReference type="Pfam" id="PF05443">
    <property type="entry name" value="ROS_MUCR"/>
    <property type="match status" value="1"/>
</dbReference>